<dbReference type="Proteomes" id="UP000705508">
    <property type="component" value="Unassembled WGS sequence"/>
</dbReference>
<dbReference type="Gene3D" id="2.60.40.680">
    <property type="match status" value="1"/>
</dbReference>
<name>A0A938XC50_9CLOT</name>
<keyword evidence="2" id="KW-0472">Membrane</keyword>
<evidence type="ECO:0000313" key="3">
    <source>
        <dbReference type="EMBL" id="MBM6948798.1"/>
    </source>
</evidence>
<proteinExistence type="predicted"/>
<feature type="region of interest" description="Disordered" evidence="1">
    <location>
        <begin position="502"/>
        <end position="536"/>
    </location>
</feature>
<evidence type="ECO:0008006" key="5">
    <source>
        <dbReference type="Google" id="ProtNLM"/>
    </source>
</evidence>
<dbReference type="SUPFAM" id="SSF49384">
    <property type="entry name" value="Carbohydrate-binding domain"/>
    <property type="match status" value="1"/>
</dbReference>
<evidence type="ECO:0000256" key="1">
    <source>
        <dbReference type="SAM" id="MobiDB-lite"/>
    </source>
</evidence>
<protein>
    <recommendedName>
        <fullName evidence="5">Cohesin domain-containing protein</fullName>
    </recommendedName>
</protein>
<comment type="caution">
    <text evidence="3">The sequence shown here is derived from an EMBL/GenBank/DDBJ whole genome shotgun (WGS) entry which is preliminary data.</text>
</comment>
<dbReference type="CDD" id="cd08547">
    <property type="entry name" value="Type_II_cohesin"/>
    <property type="match status" value="1"/>
</dbReference>
<reference evidence="3" key="2">
    <citation type="journal article" date="2021" name="Sci. Rep.">
        <title>The distribution of antibiotic resistance genes in chicken gut microbiota commensals.</title>
        <authorList>
            <person name="Juricova H."/>
            <person name="Matiasovicova J."/>
            <person name="Kubasova T."/>
            <person name="Cejkova D."/>
            <person name="Rychlik I."/>
        </authorList>
    </citation>
    <scope>NUCLEOTIDE SEQUENCE</scope>
    <source>
        <strain evidence="3">An582</strain>
    </source>
</reference>
<feature type="region of interest" description="Disordered" evidence="1">
    <location>
        <begin position="388"/>
        <end position="459"/>
    </location>
</feature>
<accession>A0A938XC50</accession>
<evidence type="ECO:0000313" key="4">
    <source>
        <dbReference type="Proteomes" id="UP000705508"/>
    </source>
</evidence>
<dbReference type="InterPro" id="IPR008965">
    <property type="entry name" value="CBM2/CBM3_carb-bd_dom_sf"/>
</dbReference>
<feature type="compositionally biased region" description="Acidic residues" evidence="1">
    <location>
        <begin position="399"/>
        <end position="459"/>
    </location>
</feature>
<dbReference type="EMBL" id="JACJKS010000012">
    <property type="protein sequence ID" value="MBM6948798.1"/>
    <property type="molecule type" value="Genomic_DNA"/>
</dbReference>
<keyword evidence="2" id="KW-1133">Transmembrane helix</keyword>
<evidence type="ECO:0000256" key="2">
    <source>
        <dbReference type="SAM" id="Phobius"/>
    </source>
</evidence>
<feature type="transmembrane region" description="Helical" evidence="2">
    <location>
        <begin position="325"/>
        <end position="345"/>
    </location>
</feature>
<organism evidence="3 4">
    <name type="scientific">Mordavella massiliensis</name>
    <dbReference type="NCBI Taxonomy" id="1871024"/>
    <lineage>
        <taxon>Bacteria</taxon>
        <taxon>Bacillati</taxon>
        <taxon>Bacillota</taxon>
        <taxon>Clostridia</taxon>
        <taxon>Eubacteriales</taxon>
        <taxon>Clostridiaceae</taxon>
        <taxon>Mordavella</taxon>
    </lineage>
</organism>
<gene>
    <name evidence="3" type="ORF">H6A20_09065</name>
</gene>
<reference evidence="3" key="1">
    <citation type="submission" date="2020-08" db="EMBL/GenBank/DDBJ databases">
        <authorList>
            <person name="Cejkova D."/>
            <person name="Kubasova T."/>
            <person name="Jahodarova E."/>
            <person name="Rychlik I."/>
        </authorList>
    </citation>
    <scope>NUCLEOTIDE SEQUENCE</scope>
    <source>
        <strain evidence="3">An582</strain>
    </source>
</reference>
<keyword evidence="2" id="KW-0812">Transmembrane</keyword>
<sequence length="536" mass="59784">MIAAMLPAELRAAEPQLRFSDPSTTQGTTFDVDVTFYADDIGSVDATLNYDTAALKFISGNGATASGSQIQLTGSGSGSTQLSWSLQFQALQVTTTQIEVASVTASSSDGTSLQVTQGNSTITIGEGDPSLIQDAGQTDAAAGGAQIDVNGAAYTVVDISDILIPTGFTKAEVTLEGQQCPAAIQESSGMYALNLADSAGEESFFLYDPEDGSFSPFEQILISQGERFIIPLTDEVGSQLPSYLQETTFTVNGKTFPAWQNIDNASFYVLYALNSDGEEAYYQYDSLEDTYQRYTVENAVQEDDGEPSSMLGKVFDKLRDNIDKFLLGTWLIFLFLFLLVIILAVKLRHRNLELDDLYDEYGIDLEEEPEEIPDKKKAKKEKKAEKKAEKKSKKKKEPEDDGFESFEDFEDDYEEEDFDDPADDEYDLDEEDFVEEDLDDYREEDIEEEDLDEEDFEEDFDEDLEDDYDAFVSGADRSFGKVSRQATDADEEDIDDLDALLNARVREPEKRPQKKPARRSHAEEDDTFKMDIIDLD</sequence>
<feature type="compositionally biased region" description="Basic and acidic residues" evidence="1">
    <location>
        <begin position="527"/>
        <end position="536"/>
    </location>
</feature>
<dbReference type="AlphaFoldDB" id="A0A938XC50"/>
<dbReference type="GO" id="GO:0030246">
    <property type="term" value="F:carbohydrate binding"/>
    <property type="evidence" value="ECO:0007669"/>
    <property type="project" value="InterPro"/>
</dbReference>